<dbReference type="Proteomes" id="UP000663889">
    <property type="component" value="Unassembled WGS sequence"/>
</dbReference>
<protein>
    <submittedName>
        <fullName evidence="2">Uncharacterized protein</fullName>
    </submittedName>
</protein>
<organism evidence="2 3">
    <name type="scientific">Rotaria sordida</name>
    <dbReference type="NCBI Taxonomy" id="392033"/>
    <lineage>
        <taxon>Eukaryota</taxon>
        <taxon>Metazoa</taxon>
        <taxon>Spiralia</taxon>
        <taxon>Gnathifera</taxon>
        <taxon>Rotifera</taxon>
        <taxon>Eurotatoria</taxon>
        <taxon>Bdelloidea</taxon>
        <taxon>Philodinida</taxon>
        <taxon>Philodinidae</taxon>
        <taxon>Rotaria</taxon>
    </lineage>
</organism>
<evidence type="ECO:0000313" key="3">
    <source>
        <dbReference type="Proteomes" id="UP000663889"/>
    </source>
</evidence>
<accession>A0A814GSP9</accession>
<dbReference type="EMBL" id="CAJNOU010000447">
    <property type="protein sequence ID" value="CAF1000218.1"/>
    <property type="molecule type" value="Genomic_DNA"/>
</dbReference>
<evidence type="ECO:0000256" key="1">
    <source>
        <dbReference type="SAM" id="Coils"/>
    </source>
</evidence>
<evidence type="ECO:0000313" key="2">
    <source>
        <dbReference type="EMBL" id="CAF1000218.1"/>
    </source>
</evidence>
<sequence>MVSSNSIDQSSDEYCNYDVKCERVPMNYCQGCGQKYCIDHCLDHQRKLQEDFEHVIHTKELLWEKFKSLISQSSPDVILDFIKQIYEFKMKSNEFEETANIIQEQLQDLINEDKQDLKKKSITMRNGLKSEKNNYLENDIEHLRKDIEKLQVKFDEINNDYQKRASQEQSHIIDINVPSNNQSEMIKSPPLNPVSSKKECHCQYVVGTLIKNMSQKSDDISTLSHLLFKQISPTILDLNENDSVLTEPQNETNLDEDEEETIIIIGPNTTPKTSQKIRLSNNIIRLVQGPIKTMLDDIMHAINMRAQDIHTGDVIVEAVKRDLAEQDQIAMKQQTTKNSLKPAFGGITSDWKFEGENPDKGFSSPSFWMRNPQGQRIMVKIEDHPLCAANEWLAYILGRQLGLPVNEVQIAIYQNELVTLHTDVAHENEKSITFMDLPKKKRKLLLTEPIIECMDLFDHIIQNVDRNQRNIVITIPNTTNINDDTVKLKVYLIDHGACFGMDKLNAISIIASKFHYKHLSVIKFDPIDQARKFEQYLNKLPIADRPLISETLNRFAAISDDQFYSWMTEVQNLLSSSQYSRIYDVLRRQRDIAKRYTIQWGINYRSSSVESNETIVFF</sequence>
<dbReference type="AlphaFoldDB" id="A0A814GSP9"/>
<keyword evidence="1" id="KW-0175">Coiled coil</keyword>
<comment type="caution">
    <text evidence="2">The sequence shown here is derived from an EMBL/GenBank/DDBJ whole genome shotgun (WGS) entry which is preliminary data.</text>
</comment>
<gene>
    <name evidence="2" type="ORF">SEV965_LOCUS10744</name>
</gene>
<feature type="coiled-coil region" evidence="1">
    <location>
        <begin position="92"/>
        <end position="160"/>
    </location>
</feature>
<proteinExistence type="predicted"/>
<reference evidence="2" key="1">
    <citation type="submission" date="2021-02" db="EMBL/GenBank/DDBJ databases">
        <authorList>
            <person name="Nowell W R."/>
        </authorList>
    </citation>
    <scope>NUCLEOTIDE SEQUENCE</scope>
</reference>
<name>A0A814GSP9_9BILA</name>